<keyword evidence="2" id="KW-1185">Reference proteome</keyword>
<sequence>MQYLKFHGIAMKEAENEFSASFFEDEKDALAKKLFEEYLSEGAPKDTNKWLRSKLKSVFQYVDSPPKWVENGLDPIWPFLDGFPMIFIKQFELPDNEFCAQSLSAGTILYVFGARRKTSHGFEMIYRVVEQDIAF</sequence>
<accession>A0A8E6EX78</accession>
<evidence type="ECO:0000313" key="1">
    <source>
        <dbReference type="EMBL" id="QVL31358.1"/>
    </source>
</evidence>
<protein>
    <submittedName>
        <fullName evidence="1">Uncharacterized protein</fullName>
    </submittedName>
</protein>
<gene>
    <name evidence="1" type="ORF">KIH39_21300</name>
</gene>
<proteinExistence type="predicted"/>
<name>A0A8E6EX78_9BACT</name>
<dbReference type="Proteomes" id="UP000676194">
    <property type="component" value="Chromosome"/>
</dbReference>
<evidence type="ECO:0000313" key="2">
    <source>
        <dbReference type="Proteomes" id="UP000676194"/>
    </source>
</evidence>
<dbReference type="AlphaFoldDB" id="A0A8E6EX78"/>
<organism evidence="1 2">
    <name type="scientific">Telmatocola sphagniphila</name>
    <dbReference type="NCBI Taxonomy" id="1123043"/>
    <lineage>
        <taxon>Bacteria</taxon>
        <taxon>Pseudomonadati</taxon>
        <taxon>Planctomycetota</taxon>
        <taxon>Planctomycetia</taxon>
        <taxon>Gemmatales</taxon>
        <taxon>Gemmataceae</taxon>
    </lineage>
</organism>
<dbReference type="EMBL" id="CP074694">
    <property type="protein sequence ID" value="QVL31358.1"/>
    <property type="molecule type" value="Genomic_DNA"/>
</dbReference>
<dbReference type="RefSeq" id="WP_213495239.1">
    <property type="nucleotide sequence ID" value="NZ_CP074694.1"/>
</dbReference>
<dbReference type="KEGG" id="tsph:KIH39_21300"/>
<reference evidence="1" key="1">
    <citation type="submission" date="2021-05" db="EMBL/GenBank/DDBJ databases">
        <title>Complete genome sequence of the cellulolytic planctomycete Telmatocola sphagniphila SP2T and characterization of the first cellulase from planctomycetes.</title>
        <authorList>
            <person name="Rakitin A.L."/>
            <person name="Beletsky A.V."/>
            <person name="Naumoff D.G."/>
            <person name="Kulichevskaya I.S."/>
            <person name="Mardanov A.V."/>
            <person name="Ravin N.V."/>
            <person name="Dedysh S.N."/>
        </authorList>
    </citation>
    <scope>NUCLEOTIDE SEQUENCE</scope>
    <source>
        <strain evidence="1">SP2T</strain>
    </source>
</reference>